<proteinExistence type="predicted"/>
<evidence type="ECO:0000313" key="1">
    <source>
        <dbReference type="EMBL" id="KZT21563.1"/>
    </source>
</evidence>
<accession>A0A165PVU7</accession>
<protein>
    <submittedName>
        <fullName evidence="1">Uncharacterized protein</fullName>
    </submittedName>
</protein>
<sequence>MTLRVLLTGCGYLGFGCMSYTGSYKARSGLLRLSTVFCLSRFDFKKSAKRSGFSSISHQFPNRSSSYHFIVVRARARRG</sequence>
<dbReference type="Proteomes" id="UP000076761">
    <property type="component" value="Unassembled WGS sequence"/>
</dbReference>
<dbReference type="AlphaFoldDB" id="A0A165PVU7"/>
<dbReference type="InParanoid" id="A0A165PVU7"/>
<reference evidence="1 2" key="1">
    <citation type="journal article" date="2016" name="Mol. Biol. Evol.">
        <title>Comparative Genomics of Early-Diverging Mushroom-Forming Fungi Provides Insights into the Origins of Lignocellulose Decay Capabilities.</title>
        <authorList>
            <person name="Nagy L.G."/>
            <person name="Riley R."/>
            <person name="Tritt A."/>
            <person name="Adam C."/>
            <person name="Daum C."/>
            <person name="Floudas D."/>
            <person name="Sun H."/>
            <person name="Yadav J.S."/>
            <person name="Pangilinan J."/>
            <person name="Larsson K.H."/>
            <person name="Matsuura K."/>
            <person name="Barry K."/>
            <person name="Labutti K."/>
            <person name="Kuo R."/>
            <person name="Ohm R.A."/>
            <person name="Bhattacharya S.S."/>
            <person name="Shirouzu T."/>
            <person name="Yoshinaga Y."/>
            <person name="Martin F.M."/>
            <person name="Grigoriev I.V."/>
            <person name="Hibbett D.S."/>
        </authorList>
    </citation>
    <scope>NUCLEOTIDE SEQUENCE [LARGE SCALE GENOMIC DNA]</scope>
    <source>
        <strain evidence="1 2">HHB14362 ss-1</strain>
    </source>
</reference>
<evidence type="ECO:0000313" key="2">
    <source>
        <dbReference type="Proteomes" id="UP000076761"/>
    </source>
</evidence>
<gene>
    <name evidence="1" type="ORF">NEOLEDRAFT_740941</name>
</gene>
<organism evidence="1 2">
    <name type="scientific">Neolentinus lepideus HHB14362 ss-1</name>
    <dbReference type="NCBI Taxonomy" id="1314782"/>
    <lineage>
        <taxon>Eukaryota</taxon>
        <taxon>Fungi</taxon>
        <taxon>Dikarya</taxon>
        <taxon>Basidiomycota</taxon>
        <taxon>Agaricomycotina</taxon>
        <taxon>Agaricomycetes</taxon>
        <taxon>Gloeophyllales</taxon>
        <taxon>Gloeophyllaceae</taxon>
        <taxon>Neolentinus</taxon>
    </lineage>
</organism>
<name>A0A165PVU7_9AGAM</name>
<dbReference type="PROSITE" id="PS51257">
    <property type="entry name" value="PROKAR_LIPOPROTEIN"/>
    <property type="match status" value="1"/>
</dbReference>
<dbReference type="EMBL" id="KV425605">
    <property type="protein sequence ID" value="KZT21563.1"/>
    <property type="molecule type" value="Genomic_DNA"/>
</dbReference>
<keyword evidence="2" id="KW-1185">Reference proteome</keyword>